<keyword evidence="3" id="KW-1185">Reference proteome</keyword>
<dbReference type="RefSeq" id="WP_147039418.1">
    <property type="nucleotide sequence ID" value="NZ_BJUW01000008.1"/>
</dbReference>
<proteinExistence type="predicted"/>
<dbReference type="EMBL" id="BJUW01000008">
    <property type="protein sequence ID" value="GEK86829.1"/>
    <property type="molecule type" value="Genomic_DNA"/>
</dbReference>
<dbReference type="PANTHER" id="PTHR33608:SF14">
    <property type="entry name" value="POSSIBLE CONSERVED SECRETED PROTEIN"/>
    <property type="match status" value="1"/>
</dbReference>
<sequence length="421" mass="44516">MTTVTGRRRWGPGLVLGFAGAVVLAGAGLVFSRPDVAAMGLPLAIVSVSALLRRADAAPVEVAVVPAPEDGGDGMLRTEVRVTGAADLAQLVLVQSERRTRRLVVPTDGSVVVADSRPLHSGPVTALKASARGVWSDGLLLEKSTPVVESVRNVAPDAIGLPALPLSSRLTGMHGTHEGRRLGQGGDFRDIHQFVPGDELRRVDWRATARMARRPGDLMVRRTNTLSDATMVIAMDTADDLGTVVAGWGSGDLERSGRTSLDVSRQAARSIAAAAIEAGDRVALHVLTHGGRSVRSGAGSRHLARVEAAIAATGQAGEDARFRRTPPVPHGSVIFVLSTFFDGAASDIALTWRASGHRVVAVDVLPTLDTGRLSREQQLALRTVLAEREDVLHDLRAADIDVVEWRVEPATVMSATARARR</sequence>
<dbReference type="Pfam" id="PF01882">
    <property type="entry name" value="DUF58"/>
    <property type="match status" value="1"/>
</dbReference>
<evidence type="ECO:0000313" key="2">
    <source>
        <dbReference type="EMBL" id="GEK86829.1"/>
    </source>
</evidence>
<dbReference type="OrthoDB" id="9776116at2"/>
<dbReference type="PANTHER" id="PTHR33608">
    <property type="entry name" value="BLL2464 PROTEIN"/>
    <property type="match status" value="1"/>
</dbReference>
<dbReference type="Proteomes" id="UP000321225">
    <property type="component" value="Unassembled WGS sequence"/>
</dbReference>
<comment type="caution">
    <text evidence="2">The sequence shown here is derived from an EMBL/GenBank/DDBJ whole genome shotgun (WGS) entry which is preliminary data.</text>
</comment>
<evidence type="ECO:0000259" key="1">
    <source>
        <dbReference type="Pfam" id="PF01882"/>
    </source>
</evidence>
<protein>
    <recommendedName>
        <fullName evidence="1">DUF58 domain-containing protein</fullName>
    </recommendedName>
</protein>
<gene>
    <name evidence="2" type="ORF">MAE01_20050</name>
</gene>
<reference evidence="2 3" key="1">
    <citation type="submission" date="2019-07" db="EMBL/GenBank/DDBJ databases">
        <title>Whole genome shotgun sequence of Microbacterium aerolatum NBRC 103071.</title>
        <authorList>
            <person name="Hosoyama A."/>
            <person name="Uohara A."/>
            <person name="Ohji S."/>
            <person name="Ichikawa N."/>
        </authorList>
    </citation>
    <scope>NUCLEOTIDE SEQUENCE [LARGE SCALE GENOMIC DNA]</scope>
    <source>
        <strain evidence="2 3">NBRC 103071</strain>
    </source>
</reference>
<name>A0A511AFC2_9MICO</name>
<feature type="domain" description="DUF58" evidence="1">
    <location>
        <begin position="192"/>
        <end position="366"/>
    </location>
</feature>
<dbReference type="InterPro" id="IPR002881">
    <property type="entry name" value="DUF58"/>
</dbReference>
<dbReference type="AlphaFoldDB" id="A0A511AFC2"/>
<accession>A0A511AFC2</accession>
<evidence type="ECO:0000313" key="3">
    <source>
        <dbReference type="Proteomes" id="UP000321225"/>
    </source>
</evidence>
<organism evidence="2 3">
    <name type="scientific">Microbacterium aerolatum</name>
    <dbReference type="NCBI Taxonomy" id="153731"/>
    <lineage>
        <taxon>Bacteria</taxon>
        <taxon>Bacillati</taxon>
        <taxon>Actinomycetota</taxon>
        <taxon>Actinomycetes</taxon>
        <taxon>Micrococcales</taxon>
        <taxon>Microbacteriaceae</taxon>
        <taxon>Microbacterium</taxon>
    </lineage>
</organism>